<accession>A0A6J8B2Q1</accession>
<evidence type="ECO:0000313" key="3">
    <source>
        <dbReference type="Proteomes" id="UP000507470"/>
    </source>
</evidence>
<sequence>MTWPMTNKQKEQHIHHDMANDKRKEQHIHHDMANDKRKEQHIHHDMANDKQKEQHIHHDMANDKQKEQHIHHDMANDKHTKEINWDSCNSPGDSPESNEYNFLENLQEFILFQHKYNKPTRWRGTNTPHTLDLILTNKEQMITNLEYQSPLGKSDHCTNKFDF</sequence>
<keyword evidence="3" id="KW-1185">Reference proteome</keyword>
<evidence type="ECO:0000256" key="1">
    <source>
        <dbReference type="SAM" id="MobiDB-lite"/>
    </source>
</evidence>
<dbReference type="GO" id="GO:0007508">
    <property type="term" value="P:larval heart development"/>
    <property type="evidence" value="ECO:0007669"/>
    <property type="project" value="TreeGrafter"/>
</dbReference>
<feature type="compositionally biased region" description="Basic and acidic residues" evidence="1">
    <location>
        <begin position="8"/>
        <end position="28"/>
    </location>
</feature>
<dbReference type="PANTHER" id="PTHR33395:SF21">
    <property type="entry name" value="PERICARDIN"/>
    <property type="match status" value="1"/>
</dbReference>
<dbReference type="Proteomes" id="UP000507470">
    <property type="component" value="Unassembled WGS sequence"/>
</dbReference>
<gene>
    <name evidence="2" type="ORF">MCOR_13192</name>
</gene>
<dbReference type="GO" id="GO:0061343">
    <property type="term" value="P:cell adhesion involved in heart morphogenesis"/>
    <property type="evidence" value="ECO:0007669"/>
    <property type="project" value="TreeGrafter"/>
</dbReference>
<dbReference type="OrthoDB" id="6784168at2759"/>
<evidence type="ECO:0000313" key="2">
    <source>
        <dbReference type="EMBL" id="CAC5376623.1"/>
    </source>
</evidence>
<dbReference type="EMBL" id="CACVKT020002230">
    <property type="protein sequence ID" value="CAC5376623.1"/>
    <property type="molecule type" value="Genomic_DNA"/>
</dbReference>
<proteinExistence type="predicted"/>
<feature type="compositionally biased region" description="Basic and acidic residues" evidence="1">
    <location>
        <begin position="62"/>
        <end position="84"/>
    </location>
</feature>
<feature type="region of interest" description="Disordered" evidence="1">
    <location>
        <begin position="62"/>
        <end position="97"/>
    </location>
</feature>
<evidence type="ECO:0008006" key="4">
    <source>
        <dbReference type="Google" id="ProtNLM"/>
    </source>
</evidence>
<name>A0A6J8B2Q1_MYTCO</name>
<dbReference type="PANTHER" id="PTHR33395">
    <property type="entry name" value="TRANSCRIPTASE, PUTATIVE-RELATED-RELATED"/>
    <property type="match status" value="1"/>
</dbReference>
<dbReference type="GO" id="GO:0031012">
    <property type="term" value="C:extracellular matrix"/>
    <property type="evidence" value="ECO:0007669"/>
    <property type="project" value="TreeGrafter"/>
</dbReference>
<reference evidence="2 3" key="1">
    <citation type="submission" date="2020-06" db="EMBL/GenBank/DDBJ databases">
        <authorList>
            <person name="Li R."/>
            <person name="Bekaert M."/>
        </authorList>
    </citation>
    <scope>NUCLEOTIDE SEQUENCE [LARGE SCALE GENOMIC DNA]</scope>
    <source>
        <strain evidence="3">wild</strain>
    </source>
</reference>
<protein>
    <recommendedName>
        <fullName evidence="4">Endonuclease/exonuclease/phosphatase domain-containing protein</fullName>
    </recommendedName>
</protein>
<dbReference type="InterPro" id="IPR036691">
    <property type="entry name" value="Endo/exonu/phosph_ase_sf"/>
</dbReference>
<feature type="region of interest" description="Disordered" evidence="1">
    <location>
        <begin position="1"/>
        <end position="28"/>
    </location>
</feature>
<organism evidence="2 3">
    <name type="scientific">Mytilus coruscus</name>
    <name type="common">Sea mussel</name>
    <dbReference type="NCBI Taxonomy" id="42192"/>
    <lineage>
        <taxon>Eukaryota</taxon>
        <taxon>Metazoa</taxon>
        <taxon>Spiralia</taxon>
        <taxon>Lophotrochozoa</taxon>
        <taxon>Mollusca</taxon>
        <taxon>Bivalvia</taxon>
        <taxon>Autobranchia</taxon>
        <taxon>Pteriomorphia</taxon>
        <taxon>Mytilida</taxon>
        <taxon>Mytiloidea</taxon>
        <taxon>Mytilidae</taxon>
        <taxon>Mytilinae</taxon>
        <taxon>Mytilus</taxon>
    </lineage>
</organism>
<dbReference type="AlphaFoldDB" id="A0A6J8B2Q1"/>
<feature type="compositionally biased region" description="Polar residues" evidence="1">
    <location>
        <begin position="86"/>
        <end position="97"/>
    </location>
</feature>
<dbReference type="SUPFAM" id="SSF56219">
    <property type="entry name" value="DNase I-like"/>
    <property type="match status" value="1"/>
</dbReference>